<dbReference type="Pfam" id="PF00561">
    <property type="entry name" value="Abhydrolase_1"/>
    <property type="match status" value="1"/>
</dbReference>
<dbReference type="InterPro" id="IPR050266">
    <property type="entry name" value="AB_hydrolase_sf"/>
</dbReference>
<dbReference type="InterPro" id="IPR036527">
    <property type="entry name" value="SCP2_sterol-bd_dom_sf"/>
</dbReference>
<dbReference type="Proteomes" id="UP001190465">
    <property type="component" value="Chromosome"/>
</dbReference>
<dbReference type="Gene3D" id="3.30.1050.10">
    <property type="entry name" value="SCP2 sterol-binding domain"/>
    <property type="match status" value="1"/>
</dbReference>
<evidence type="ECO:0000256" key="1">
    <source>
        <dbReference type="ARBA" id="ARBA00022801"/>
    </source>
</evidence>
<name>A0ABM9LCC8_9MYCO</name>
<evidence type="ECO:0000259" key="2">
    <source>
        <dbReference type="Pfam" id="PF00561"/>
    </source>
</evidence>
<dbReference type="SUPFAM" id="SSF55718">
    <property type="entry name" value="SCP-like"/>
    <property type="match status" value="1"/>
</dbReference>
<accession>A0ABM9LCC8</accession>
<feature type="domain" description="AB hydrolase-1" evidence="2">
    <location>
        <begin position="167"/>
        <end position="387"/>
    </location>
</feature>
<organism evidence="3 4">
    <name type="scientific">[Mycobacterium] burgundiense</name>
    <dbReference type="NCBI Taxonomy" id="3064286"/>
    <lineage>
        <taxon>Bacteria</taxon>
        <taxon>Bacillati</taxon>
        <taxon>Actinomycetota</taxon>
        <taxon>Actinomycetes</taxon>
        <taxon>Mycobacteriales</taxon>
        <taxon>Mycobacteriaceae</taxon>
        <taxon>Mycolicibacterium</taxon>
    </lineage>
</organism>
<reference evidence="3 4" key="1">
    <citation type="submission" date="2023-08" db="EMBL/GenBank/DDBJ databases">
        <authorList>
            <person name="Folkvardsen B D."/>
            <person name="Norman A."/>
        </authorList>
    </citation>
    <scope>NUCLEOTIDE SEQUENCE [LARGE SCALE GENOMIC DNA]</scope>
    <source>
        <strain evidence="3 4">Mu0053</strain>
    </source>
</reference>
<dbReference type="InterPro" id="IPR000073">
    <property type="entry name" value="AB_hydrolase_1"/>
</dbReference>
<dbReference type="PANTHER" id="PTHR43798">
    <property type="entry name" value="MONOACYLGLYCEROL LIPASE"/>
    <property type="match status" value="1"/>
</dbReference>
<keyword evidence="4" id="KW-1185">Reference proteome</keyword>
<dbReference type="RefSeq" id="WP_308481014.1">
    <property type="nucleotide sequence ID" value="NZ_OY726397.1"/>
</dbReference>
<dbReference type="InterPro" id="IPR029058">
    <property type="entry name" value="AB_hydrolase_fold"/>
</dbReference>
<dbReference type="GO" id="GO:0016787">
    <property type="term" value="F:hydrolase activity"/>
    <property type="evidence" value="ECO:0007669"/>
    <property type="project" value="UniProtKB-KW"/>
</dbReference>
<gene>
    <name evidence="3" type="ORF">MU0053_000687</name>
</gene>
<sequence length="401" mass="44043">MLSEFTRPDFWTAFLDELNKDTEWSGAAKHFSVRIELRCADYSFAVDTRDGRAVGAAPGPLPAGADILLTAPEREWRRILDGRVDYFEATSPGLGELSVAGDAVAASRNVKAMWLFLHALARTARPAEDAPPNYSPAPPTYDRVVTGRYIDVNGIETYYEEAGNGIPIVCIHAAGQDTLMYRHVVRGLSDRFRVISLDAPGHGKTAEPSGGPFHSITEHADFNETFMDALGLDRPVLVGCSMGGNMVLELAARRPDYYRGVVSCEGADYTPTVSPFLLEMLMLNGPQILEAWSRSMTGKRTPPDRAREVVWQLRRVAPEYIAADLTGYAGFDRRAEMGKITSPVLLIRGDADWLVNQQMVDETAARITDSSIAILEGTGHYPMIENPVEFNGAVLSFAEKL</sequence>
<evidence type="ECO:0000313" key="3">
    <source>
        <dbReference type="EMBL" id="CAJ1496573.1"/>
    </source>
</evidence>
<keyword evidence="1 3" id="KW-0378">Hydrolase</keyword>
<dbReference type="PANTHER" id="PTHR43798:SF31">
    <property type="entry name" value="AB HYDROLASE SUPERFAMILY PROTEIN YCLE"/>
    <property type="match status" value="1"/>
</dbReference>
<dbReference type="EMBL" id="OY726397">
    <property type="protein sequence ID" value="CAJ1496573.1"/>
    <property type="molecule type" value="Genomic_DNA"/>
</dbReference>
<proteinExistence type="predicted"/>
<evidence type="ECO:0000313" key="4">
    <source>
        <dbReference type="Proteomes" id="UP001190465"/>
    </source>
</evidence>
<dbReference type="SUPFAM" id="SSF53474">
    <property type="entry name" value="alpha/beta-Hydrolases"/>
    <property type="match status" value="1"/>
</dbReference>
<dbReference type="PRINTS" id="PR00111">
    <property type="entry name" value="ABHYDROLASE"/>
</dbReference>
<protein>
    <submittedName>
        <fullName evidence="3">Alpha/beta hydrolase</fullName>
    </submittedName>
</protein>
<dbReference type="Gene3D" id="3.40.50.1820">
    <property type="entry name" value="alpha/beta hydrolase"/>
    <property type="match status" value="1"/>
</dbReference>